<comment type="caution">
    <text evidence="2">The sequence shown here is derived from an EMBL/GenBank/DDBJ whole genome shotgun (WGS) entry which is preliminary data.</text>
</comment>
<organism evidence="2 3">
    <name type="scientific">Achromobacter arsenitoxydans SY8</name>
    <dbReference type="NCBI Taxonomy" id="477184"/>
    <lineage>
        <taxon>Bacteria</taxon>
        <taxon>Pseudomonadati</taxon>
        <taxon>Pseudomonadota</taxon>
        <taxon>Betaproteobacteria</taxon>
        <taxon>Burkholderiales</taxon>
        <taxon>Alcaligenaceae</taxon>
        <taxon>Achromobacter</taxon>
    </lineage>
</organism>
<evidence type="ECO:0000313" key="3">
    <source>
        <dbReference type="Proteomes" id="UP000003113"/>
    </source>
</evidence>
<feature type="region of interest" description="Disordered" evidence="1">
    <location>
        <begin position="1"/>
        <end position="112"/>
    </location>
</feature>
<accession>H0FBG6</accession>
<evidence type="ECO:0000256" key="1">
    <source>
        <dbReference type="SAM" id="MobiDB-lite"/>
    </source>
</evidence>
<feature type="compositionally biased region" description="Basic and acidic residues" evidence="1">
    <location>
        <begin position="88"/>
        <end position="112"/>
    </location>
</feature>
<dbReference type="STRING" id="477184.KYC_20614"/>
<dbReference type="Proteomes" id="UP000003113">
    <property type="component" value="Unassembled WGS sequence"/>
</dbReference>
<evidence type="ECO:0008006" key="4">
    <source>
        <dbReference type="Google" id="ProtNLM"/>
    </source>
</evidence>
<keyword evidence="3" id="KW-1185">Reference proteome</keyword>
<evidence type="ECO:0000313" key="2">
    <source>
        <dbReference type="EMBL" id="EHK64431.1"/>
    </source>
</evidence>
<feature type="compositionally biased region" description="Low complexity" evidence="1">
    <location>
        <begin position="42"/>
        <end position="58"/>
    </location>
</feature>
<reference evidence="2 3" key="1">
    <citation type="journal article" date="2012" name="J. Bacteriol.">
        <title>Genome sequence of the highly efficient arsenite-oxidizing bacterium Achromobacter arsenitoxydans SY8.</title>
        <authorList>
            <person name="Li X."/>
            <person name="Hu Y."/>
            <person name="Gong J."/>
            <person name="Lin Y."/>
            <person name="Johnstone L."/>
            <person name="Rensing C."/>
            <person name="Wang G."/>
        </authorList>
    </citation>
    <scope>NUCLEOTIDE SEQUENCE [LARGE SCALE GENOMIC DNA]</scope>
    <source>
        <strain evidence="2 3">SY8</strain>
    </source>
</reference>
<protein>
    <recommendedName>
        <fullName evidence="4">MatE family transporter</fullName>
    </recommendedName>
</protein>
<sequence length="112" mass="11977">MLHIGSLRVRRRFAPPGQPRPEIAMTRIPDPDLPIDDGGRPDLGPSDSSDSASDLPPGRVHTDSDSQATGERESVDPDERDDDGADIAPDRITDADEAGLSRDDPDPVRNGA</sequence>
<dbReference type="PATRIC" id="fig|477184.5.peg.4052"/>
<gene>
    <name evidence="2" type="ORF">KYC_20614</name>
</gene>
<name>H0FBG6_9BURK</name>
<dbReference type="eggNOG" id="ENOG50301BE">
    <property type="taxonomic scope" value="Bacteria"/>
</dbReference>
<dbReference type="EMBL" id="AGUF01000064">
    <property type="protein sequence ID" value="EHK64431.1"/>
    <property type="molecule type" value="Genomic_DNA"/>
</dbReference>
<proteinExistence type="predicted"/>
<feature type="compositionally biased region" description="Basic and acidic residues" evidence="1">
    <location>
        <begin position="60"/>
        <end position="77"/>
    </location>
</feature>
<dbReference type="AlphaFoldDB" id="H0FBG6"/>